<organism evidence="1 2">
    <name type="scientific">Enterococcus faecalis TX0630</name>
    <dbReference type="NCBI Taxonomy" id="749508"/>
    <lineage>
        <taxon>Bacteria</taxon>
        <taxon>Bacillati</taxon>
        <taxon>Bacillota</taxon>
        <taxon>Bacilli</taxon>
        <taxon>Lactobacillales</taxon>
        <taxon>Enterococcaceae</taxon>
        <taxon>Enterococcus</taxon>
    </lineage>
</organism>
<accession>A0ABC9P7U6</accession>
<dbReference type="EMBL" id="AEBE01000033">
    <property type="protein sequence ID" value="EFU91047.1"/>
    <property type="molecule type" value="Genomic_DNA"/>
</dbReference>
<sequence>MSCFSVLRIEHVGYYGNRIIVFGQREKRKLPNATSKFVRKTKTYRIEGMFAVQIEKYFKGKKLCEREVGQVPLRSVYKQIKHVYDHNGVLIARRNSPSGPLKVTGRGMSKFLDYDKKS</sequence>
<dbReference type="NCBIfam" id="NF041439">
    <property type="entry name" value="TraE_Enteroc"/>
    <property type="match status" value="1"/>
</dbReference>
<gene>
    <name evidence="1" type="primary">traE</name>
    <name evidence="1" type="ORF">HMPREF9511_00936</name>
</gene>
<comment type="caution">
    <text evidence="1">The sequence shown here is derived from an EMBL/GenBank/DDBJ whole genome shotgun (WGS) entry which is preliminary data.</text>
</comment>
<dbReference type="RefSeq" id="WP_002365954.1">
    <property type="nucleotide sequence ID" value="NZ_GL454788.1"/>
</dbReference>
<reference evidence="1 2" key="1">
    <citation type="submission" date="2010-09" db="EMBL/GenBank/DDBJ databases">
        <authorList>
            <person name="Weinstock G."/>
            <person name="Sodergren E."/>
            <person name="Clifton S."/>
            <person name="Fulton L."/>
            <person name="Fulton B."/>
            <person name="Courtney L."/>
            <person name="Fronick C."/>
            <person name="Harrison M."/>
            <person name="Strong C."/>
            <person name="Farmer C."/>
            <person name="Delahaunty K."/>
            <person name="Markovic C."/>
            <person name="Hall O."/>
            <person name="Minx P."/>
            <person name="Tomlinson C."/>
            <person name="Mitreva M."/>
            <person name="Hou S."/>
            <person name="Chen J."/>
            <person name="Wollam A."/>
            <person name="Pepin K.H."/>
            <person name="Johnson M."/>
            <person name="Bhonagiri V."/>
            <person name="Zhang X."/>
            <person name="Suruliraj S."/>
            <person name="Warren W."/>
            <person name="Chinwalla A."/>
            <person name="Mardis E.R."/>
            <person name="Wilson R.K."/>
        </authorList>
    </citation>
    <scope>NUCLEOTIDE SEQUENCE [LARGE SCALE GENOMIC DNA]</scope>
    <source>
        <strain evidence="1 2">TX0630</strain>
    </source>
</reference>
<evidence type="ECO:0000313" key="1">
    <source>
        <dbReference type="EMBL" id="EFU91047.1"/>
    </source>
</evidence>
<dbReference type="Proteomes" id="UP000004933">
    <property type="component" value="Unassembled WGS sequence"/>
</dbReference>
<protein>
    <submittedName>
        <fullName evidence="1">Regulatory protein TraE1</fullName>
    </submittedName>
</protein>
<evidence type="ECO:0000313" key="2">
    <source>
        <dbReference type="Proteomes" id="UP000004933"/>
    </source>
</evidence>
<name>A0ABC9P7U6_ENTFL</name>
<dbReference type="AlphaFoldDB" id="A0ABC9P7U6"/>
<proteinExistence type="predicted"/>